<dbReference type="Pfam" id="PF08016">
    <property type="entry name" value="PKD_channel"/>
    <property type="match status" value="1"/>
</dbReference>
<feature type="transmembrane region" description="Helical" evidence="6">
    <location>
        <begin position="36"/>
        <end position="57"/>
    </location>
</feature>
<accession>A0ABP0IRA9</accession>
<keyword evidence="9" id="KW-1185">Reference proteome</keyword>
<evidence type="ECO:0000256" key="1">
    <source>
        <dbReference type="ARBA" id="ARBA00004141"/>
    </source>
</evidence>
<keyword evidence="4 6" id="KW-0472">Membrane</keyword>
<name>A0ABP0IRA9_9DINO</name>
<organism evidence="8 9">
    <name type="scientific">Durusdinium trenchii</name>
    <dbReference type="NCBI Taxonomy" id="1381693"/>
    <lineage>
        <taxon>Eukaryota</taxon>
        <taxon>Sar</taxon>
        <taxon>Alveolata</taxon>
        <taxon>Dinophyceae</taxon>
        <taxon>Suessiales</taxon>
        <taxon>Symbiodiniaceae</taxon>
        <taxon>Durusdinium</taxon>
    </lineage>
</organism>
<dbReference type="EMBL" id="CAXAMM010004857">
    <property type="protein sequence ID" value="CAK9005135.1"/>
    <property type="molecule type" value="Genomic_DNA"/>
</dbReference>
<evidence type="ECO:0000256" key="3">
    <source>
        <dbReference type="ARBA" id="ARBA00022989"/>
    </source>
</evidence>
<feature type="transmembrane region" description="Helical" evidence="6">
    <location>
        <begin position="153"/>
        <end position="175"/>
    </location>
</feature>
<reference evidence="8 9" key="1">
    <citation type="submission" date="2024-02" db="EMBL/GenBank/DDBJ databases">
        <authorList>
            <person name="Chen Y."/>
            <person name="Shah S."/>
            <person name="Dougan E. K."/>
            <person name="Thang M."/>
            <person name="Chan C."/>
        </authorList>
    </citation>
    <scope>NUCLEOTIDE SEQUENCE [LARGE SCALE GENOMIC DNA]</scope>
</reference>
<evidence type="ECO:0000256" key="2">
    <source>
        <dbReference type="ARBA" id="ARBA00022692"/>
    </source>
</evidence>
<evidence type="ECO:0000256" key="5">
    <source>
        <dbReference type="SAM" id="MobiDB-lite"/>
    </source>
</evidence>
<dbReference type="InterPro" id="IPR036034">
    <property type="entry name" value="PDZ_sf"/>
</dbReference>
<gene>
    <name evidence="8" type="ORF">SCF082_LOCUS8474</name>
</gene>
<evidence type="ECO:0000256" key="4">
    <source>
        <dbReference type="ARBA" id="ARBA00023136"/>
    </source>
</evidence>
<feature type="transmembrane region" description="Helical" evidence="6">
    <location>
        <begin position="181"/>
        <end position="199"/>
    </location>
</feature>
<dbReference type="InterPro" id="IPR013122">
    <property type="entry name" value="PKD1_2_channel"/>
</dbReference>
<dbReference type="Gene3D" id="1.10.287.70">
    <property type="match status" value="1"/>
</dbReference>
<keyword evidence="3 6" id="KW-1133">Transmembrane helix</keyword>
<dbReference type="Proteomes" id="UP001642464">
    <property type="component" value="Unassembled WGS sequence"/>
</dbReference>
<comment type="subcellular location">
    <subcellularLocation>
        <location evidence="1">Membrane</location>
        <topology evidence="1">Multi-pass membrane protein</topology>
    </subcellularLocation>
</comment>
<protein>
    <submittedName>
        <fullName evidence="8">Polycystin-2 (Polycystic kidney disease 2 protein homolog)</fullName>
    </submittedName>
</protein>
<evidence type="ECO:0000313" key="8">
    <source>
        <dbReference type="EMBL" id="CAK9005135.1"/>
    </source>
</evidence>
<dbReference type="InterPro" id="IPR051223">
    <property type="entry name" value="Polycystin"/>
</dbReference>
<proteinExistence type="predicted"/>
<keyword evidence="2 6" id="KW-0812">Transmembrane</keyword>
<dbReference type="PANTHER" id="PTHR10877">
    <property type="entry name" value="POLYCYSTIN FAMILY MEMBER"/>
    <property type="match status" value="1"/>
</dbReference>
<feature type="domain" description="Polycystin cation channel PKD1/PKD2" evidence="7">
    <location>
        <begin position="99"/>
        <end position="239"/>
    </location>
</feature>
<sequence>MIRHVAGELAASRRRQQPLRKFSVDFWSEPWNVIEALSLLISLATFISFLVFVLNGFRTDYRFSTNDTKKYVVPNEQAKLYNMPQVVDPSRSQEDDWYVFRQFEIIQGTYSVFLEFAALNSLFIALKTLKIVNRFKIVSKFSNTLANGKTRNLYFIIVINLQMAGFALAMTVLFGTMVQEFSSPLSTMGALLYWVCGSSDLRPLMRVSPTLAVLFFVAFIVVFRFISTNMFLATQLNTFAAFVGEADIKAARLEANAKMGMKQVRYHDKKQLQAELELERQSEDQVTVKRVLRPGLALQANVQPGDVVSKVNKQKVEWQNTLDEEEYEHIERALVPEPDGTITLMFQDPPRKTIFAKLMQCCSCMTKRRKVKPGRKSQHQAYAKPPAMRPTVQNFWRFHGAVAEVEKSSQTHRPPQEEVESGSDREHEELDDVQEDADQARTQIKKRLHGYLFSRWPEGKPTKRTPSKGIVLEDLGRDDSQLLEQDIMQDGMPLRDGWDVDELAEVFEHMQITGQEVWLDCLLLALEEEVVEESPVVEVLRTTGLAAVARDKLKGPAREKLLRFYRRLDQVLRILENKAYKRYFQNLQQESEQRQLLFQQQNEVLHDYVCELEQEFSSLSGDVHNYRSKKELMLTKLAGLLDRGEYKHLSPKKAH</sequence>
<feature type="region of interest" description="Disordered" evidence="5">
    <location>
        <begin position="405"/>
        <end position="437"/>
    </location>
</feature>
<feature type="transmembrane region" description="Helical" evidence="6">
    <location>
        <begin position="211"/>
        <end position="232"/>
    </location>
</feature>
<dbReference type="SUPFAM" id="SSF50156">
    <property type="entry name" value="PDZ domain-like"/>
    <property type="match status" value="1"/>
</dbReference>
<evidence type="ECO:0000313" key="9">
    <source>
        <dbReference type="Proteomes" id="UP001642464"/>
    </source>
</evidence>
<evidence type="ECO:0000256" key="6">
    <source>
        <dbReference type="SAM" id="Phobius"/>
    </source>
</evidence>
<dbReference type="PANTHER" id="PTHR10877:SF194">
    <property type="entry name" value="LOCATION OF VULVA DEFECTIVE 1"/>
    <property type="match status" value="1"/>
</dbReference>
<evidence type="ECO:0000259" key="7">
    <source>
        <dbReference type="Pfam" id="PF08016"/>
    </source>
</evidence>
<comment type="caution">
    <text evidence="8">The sequence shown here is derived from an EMBL/GenBank/DDBJ whole genome shotgun (WGS) entry which is preliminary data.</text>
</comment>